<evidence type="ECO:0000259" key="5">
    <source>
        <dbReference type="SMART" id="SM00858"/>
    </source>
</evidence>
<keyword evidence="6" id="KW-0966">Cell projection</keyword>
<feature type="chain" id="PRO_5044997356" description="Flagella basal body P-ring formation protein FlgA" evidence="4">
    <location>
        <begin position="22"/>
        <end position="231"/>
    </location>
</feature>
<comment type="caution">
    <text evidence="6">The sequence shown here is derived from an EMBL/GenBank/DDBJ whole genome shotgun (WGS) entry which is preliminary data.</text>
</comment>
<dbReference type="InterPro" id="IPR017585">
    <property type="entry name" value="SAF_FlgA"/>
</dbReference>
<organism evidence="6 7">
    <name type="scientific">Deefgea chitinilytica</name>
    <dbReference type="NCBI Taxonomy" id="570276"/>
    <lineage>
        <taxon>Bacteria</taxon>
        <taxon>Pseudomonadati</taxon>
        <taxon>Pseudomonadota</taxon>
        <taxon>Betaproteobacteria</taxon>
        <taxon>Neisseriales</taxon>
        <taxon>Chitinibacteraceae</taxon>
        <taxon>Deefgea</taxon>
    </lineage>
</organism>
<evidence type="ECO:0000313" key="6">
    <source>
        <dbReference type="EMBL" id="MBM5570703.1"/>
    </source>
</evidence>
<dbReference type="InterPro" id="IPR013974">
    <property type="entry name" value="SAF"/>
</dbReference>
<keyword evidence="3 4" id="KW-0574">Periplasm</keyword>
<evidence type="ECO:0000256" key="2">
    <source>
        <dbReference type="ARBA" id="ARBA00022729"/>
    </source>
</evidence>
<dbReference type="InterPro" id="IPR039246">
    <property type="entry name" value="Flagellar_FlgA"/>
</dbReference>
<dbReference type="Pfam" id="PF17656">
    <property type="entry name" value="ChapFlgA_N"/>
    <property type="match status" value="1"/>
</dbReference>
<accession>A0ABS2C976</accession>
<feature type="domain" description="SAF" evidence="5">
    <location>
        <begin position="107"/>
        <end position="169"/>
    </location>
</feature>
<gene>
    <name evidence="6" type="primary">flgA</name>
    <name evidence="6" type="ORF">GM173_03810</name>
</gene>
<dbReference type="Gene3D" id="2.30.30.760">
    <property type="match status" value="1"/>
</dbReference>
<evidence type="ECO:0000313" key="7">
    <source>
        <dbReference type="Proteomes" id="UP001195660"/>
    </source>
</evidence>
<sequence length="231" mass="24646">MRKLFLSLYTVCGALSVHTQAAPMPSTHATITQEVNDWLNTALSNSPGAYSFEVRPIDHRLKLDGCNQREISLPPGNRLVGNTMLRVKCVDGASWGFNLPVKISIQVQYAVAARPLAANQELNASDIAMQQGDLGALSGSVILDPASIIGRALNSPVAAGQTLRHEQLRAAMAITQNQKVKIVFRQDGIEISNEGIAMNAAAEGQPVRVRLDKGKIITGTAQQGGIVDVGQ</sequence>
<evidence type="ECO:0000256" key="1">
    <source>
        <dbReference type="ARBA" id="ARBA00004418"/>
    </source>
</evidence>
<proteinExistence type="inferred from homology"/>
<keyword evidence="7" id="KW-1185">Reference proteome</keyword>
<dbReference type="InterPro" id="IPR041231">
    <property type="entry name" value="FlgA_N"/>
</dbReference>
<dbReference type="CDD" id="cd11614">
    <property type="entry name" value="SAF_CpaB_FlgA_like"/>
    <property type="match status" value="1"/>
</dbReference>
<feature type="signal peptide" evidence="4">
    <location>
        <begin position="1"/>
        <end position="21"/>
    </location>
</feature>
<dbReference type="NCBIfam" id="TIGR03170">
    <property type="entry name" value="flgA_cterm"/>
    <property type="match status" value="1"/>
</dbReference>
<dbReference type="PANTHER" id="PTHR36307:SF1">
    <property type="entry name" value="FLAGELLA BASAL BODY P-RING FORMATION PROTEIN FLGA"/>
    <property type="match status" value="1"/>
</dbReference>
<keyword evidence="6" id="KW-0969">Cilium</keyword>
<evidence type="ECO:0000256" key="3">
    <source>
        <dbReference type="ARBA" id="ARBA00022764"/>
    </source>
</evidence>
<dbReference type="EMBL" id="WOFE01000001">
    <property type="protein sequence ID" value="MBM5570703.1"/>
    <property type="molecule type" value="Genomic_DNA"/>
</dbReference>
<dbReference type="Gene3D" id="3.90.1210.10">
    <property type="entry name" value="Antifreeze-like/N-acetylneuraminic acid synthase C-terminal domain"/>
    <property type="match status" value="1"/>
</dbReference>
<name>A0ABS2C976_9NEIS</name>
<comment type="similarity">
    <text evidence="4">Belongs to the FlgA family.</text>
</comment>
<keyword evidence="2 4" id="KW-0732">Signal</keyword>
<dbReference type="SMART" id="SM00858">
    <property type="entry name" value="SAF"/>
    <property type="match status" value="1"/>
</dbReference>
<dbReference type="Pfam" id="PF13144">
    <property type="entry name" value="ChapFlgA"/>
    <property type="match status" value="1"/>
</dbReference>
<dbReference type="PANTHER" id="PTHR36307">
    <property type="entry name" value="FLAGELLA BASAL BODY P-RING FORMATION PROTEIN FLGA"/>
    <property type="match status" value="1"/>
</dbReference>
<keyword evidence="6" id="KW-0282">Flagellum</keyword>
<evidence type="ECO:0000256" key="4">
    <source>
        <dbReference type="RuleBase" id="RU362063"/>
    </source>
</evidence>
<keyword evidence="4" id="KW-1005">Bacterial flagellum biogenesis</keyword>
<dbReference type="Proteomes" id="UP001195660">
    <property type="component" value="Unassembled WGS sequence"/>
</dbReference>
<reference evidence="6 7" key="1">
    <citation type="submission" date="2019-11" db="EMBL/GenBank/DDBJ databases">
        <title>Novel Deefgea species.</title>
        <authorList>
            <person name="Han J.-H."/>
        </authorList>
    </citation>
    <scope>NUCLEOTIDE SEQUENCE [LARGE SCALE GENOMIC DNA]</scope>
    <source>
        <strain evidence="6 7">LMG 24817</strain>
    </source>
</reference>
<protein>
    <recommendedName>
        <fullName evidence="4">Flagella basal body P-ring formation protein FlgA</fullName>
    </recommendedName>
</protein>
<comment type="function">
    <text evidence="4">Involved in the assembly process of the P-ring formation. It may associate with FlgF on the rod constituting a structure essential for the P-ring assembly or may act as a modulator protein for the P-ring assembly.</text>
</comment>
<comment type="subcellular location">
    <subcellularLocation>
        <location evidence="1 4">Periplasm</location>
    </subcellularLocation>
</comment>